<dbReference type="GO" id="GO:0034967">
    <property type="term" value="C:Set3 complex"/>
    <property type="evidence" value="ECO:0007669"/>
    <property type="project" value="TreeGrafter"/>
</dbReference>
<feature type="compositionally biased region" description="Basic and acidic residues" evidence="1">
    <location>
        <begin position="1438"/>
        <end position="1449"/>
    </location>
</feature>
<evidence type="ECO:0000313" key="3">
    <source>
        <dbReference type="EMBL" id="KAK1924408.1"/>
    </source>
</evidence>
<dbReference type="Gene3D" id="1.20.58.1880">
    <property type="match status" value="1"/>
</dbReference>
<feature type="compositionally biased region" description="Polar residues" evidence="1">
    <location>
        <begin position="670"/>
        <end position="681"/>
    </location>
</feature>
<feature type="compositionally biased region" description="Basic and acidic residues" evidence="1">
    <location>
        <begin position="1165"/>
        <end position="1174"/>
    </location>
</feature>
<feature type="region of interest" description="Disordered" evidence="1">
    <location>
        <begin position="1"/>
        <end position="584"/>
    </location>
</feature>
<dbReference type="GO" id="GO:0006357">
    <property type="term" value="P:regulation of transcription by RNA polymerase II"/>
    <property type="evidence" value="ECO:0007669"/>
    <property type="project" value="TreeGrafter"/>
</dbReference>
<feature type="compositionally biased region" description="Low complexity" evidence="1">
    <location>
        <begin position="458"/>
        <end position="470"/>
    </location>
</feature>
<dbReference type="InterPro" id="IPR051571">
    <property type="entry name" value="N-CoR_corepressor"/>
</dbReference>
<feature type="compositionally biased region" description="Basic and acidic residues" evidence="1">
    <location>
        <begin position="273"/>
        <end position="317"/>
    </location>
</feature>
<dbReference type="InterPro" id="IPR001005">
    <property type="entry name" value="SANT/Myb"/>
</dbReference>
<feature type="domain" description="SANT" evidence="2">
    <location>
        <begin position="934"/>
        <end position="985"/>
    </location>
</feature>
<feature type="compositionally biased region" description="Low complexity" evidence="1">
    <location>
        <begin position="1381"/>
        <end position="1393"/>
    </location>
</feature>
<feature type="compositionally biased region" description="Pro residues" evidence="1">
    <location>
        <begin position="412"/>
        <end position="425"/>
    </location>
</feature>
<dbReference type="CDD" id="cd00167">
    <property type="entry name" value="SANT"/>
    <property type="match status" value="2"/>
</dbReference>
<proteinExistence type="predicted"/>
<feature type="compositionally biased region" description="Low complexity" evidence="1">
    <location>
        <begin position="482"/>
        <end position="498"/>
    </location>
</feature>
<feature type="compositionally biased region" description="Basic and acidic residues" evidence="1">
    <location>
        <begin position="181"/>
        <end position="194"/>
    </location>
</feature>
<reference evidence="3" key="1">
    <citation type="submission" date="2023-02" db="EMBL/GenBank/DDBJ databases">
        <title>Identification and recombinant expression of a fungal hydrolase from Papiliotrema laurentii that hydrolyzes apple cutin and clears colloidal polyester polyurethane.</title>
        <authorList>
            <consortium name="DOE Joint Genome Institute"/>
            <person name="Roman V.A."/>
            <person name="Bojanowski C."/>
            <person name="Crable B.R."/>
            <person name="Wagner D.N."/>
            <person name="Hung C.S."/>
            <person name="Nadeau L.J."/>
            <person name="Schratz L."/>
            <person name="Haridas S."/>
            <person name="Pangilinan J."/>
            <person name="Lipzen A."/>
            <person name="Na H."/>
            <person name="Yan M."/>
            <person name="Ng V."/>
            <person name="Grigoriev I.V."/>
            <person name="Spatafora J.W."/>
            <person name="Barlow D."/>
            <person name="Biffinger J."/>
            <person name="Kelley-Loughnane N."/>
            <person name="Varaljay V.A."/>
            <person name="Crookes-Goodson W.J."/>
        </authorList>
    </citation>
    <scope>NUCLEOTIDE SEQUENCE</scope>
    <source>
        <strain evidence="3">5307AH</strain>
    </source>
</reference>
<comment type="caution">
    <text evidence="3">The sequence shown here is derived from an EMBL/GenBank/DDBJ whole genome shotgun (WGS) entry which is preliminary data.</text>
</comment>
<name>A0AAD9D1T0_PAPLA</name>
<dbReference type="Proteomes" id="UP001182556">
    <property type="component" value="Unassembled WGS sequence"/>
</dbReference>
<feature type="compositionally biased region" description="Basic and acidic residues" evidence="1">
    <location>
        <begin position="103"/>
        <end position="126"/>
    </location>
</feature>
<evidence type="ECO:0000256" key="1">
    <source>
        <dbReference type="SAM" id="MobiDB-lite"/>
    </source>
</evidence>
<feature type="compositionally biased region" description="Low complexity" evidence="1">
    <location>
        <begin position="1"/>
        <end position="17"/>
    </location>
</feature>
<feature type="compositionally biased region" description="Basic and acidic residues" evidence="1">
    <location>
        <begin position="559"/>
        <end position="570"/>
    </location>
</feature>
<feature type="region of interest" description="Disordered" evidence="1">
    <location>
        <begin position="627"/>
        <end position="684"/>
    </location>
</feature>
<evidence type="ECO:0000259" key="2">
    <source>
        <dbReference type="PROSITE" id="PS51293"/>
    </source>
</evidence>
<accession>A0AAD9D1T0</accession>
<feature type="compositionally biased region" description="Basic and acidic residues" evidence="1">
    <location>
        <begin position="1357"/>
        <end position="1370"/>
    </location>
</feature>
<dbReference type="InterPro" id="IPR009057">
    <property type="entry name" value="Homeodomain-like_sf"/>
</dbReference>
<feature type="compositionally biased region" description="Basic and acidic residues" evidence="1">
    <location>
        <begin position="518"/>
        <end position="527"/>
    </location>
</feature>
<protein>
    <recommendedName>
        <fullName evidence="2">SANT domain-containing protein</fullName>
    </recommendedName>
</protein>
<feature type="compositionally biased region" description="Basic and acidic residues" evidence="1">
    <location>
        <begin position="78"/>
        <end position="93"/>
    </location>
</feature>
<feature type="compositionally biased region" description="Low complexity" evidence="1">
    <location>
        <begin position="571"/>
        <end position="581"/>
    </location>
</feature>
<dbReference type="InterPro" id="IPR017884">
    <property type="entry name" value="SANT_dom"/>
</dbReference>
<dbReference type="PROSITE" id="PS51293">
    <property type="entry name" value="SANT"/>
    <property type="match status" value="1"/>
</dbReference>
<feature type="compositionally biased region" description="Low complexity" evidence="1">
    <location>
        <begin position="1470"/>
        <end position="1480"/>
    </location>
</feature>
<dbReference type="PANTHER" id="PTHR13992">
    <property type="entry name" value="NUCLEAR RECEPTOR CO-REPRESSOR RELATED NCOR"/>
    <property type="match status" value="1"/>
</dbReference>
<gene>
    <name evidence="3" type="ORF">DB88DRAFT_490312</name>
</gene>
<dbReference type="Gene3D" id="1.10.10.60">
    <property type="entry name" value="Homeodomain-like"/>
    <property type="match status" value="1"/>
</dbReference>
<dbReference type="SMART" id="SM00717">
    <property type="entry name" value="SANT"/>
    <property type="match status" value="2"/>
</dbReference>
<sequence length="1559" mass="170949">MAYADSGPSRPGSGPSSLPFKPAGDRRWDYERDRDRSFSREPPRDSAPGRGYYPPSRRDYPPPRINSLRSRTPSPPRRYSERGYDGRALDDQWRGPPPAGRPSGRDRDWERDRDWRRNDRFRDEPRSTPGSIGHSPPDRTPRSPPFPPRNSRFSAARTPPLSGPRVPSGPRAAIVPSVPPPKEDSLRDTPREFDSATPGPGPSTLAHSTPTSAPRAPRSMRGSSSPLETKRLRLSDTSPSVPLPSDSGKDGQDADLEEGEVVSPVKSLVAPWVEREARRGGKPRDWDYNRSRDRTWDWERERAYGREREDDRWESNRSYRPPMRNSMSPPKRRSRSPYQPPPPRRAEDWSAPVQSSLPPARAPSADGRAMSNGQEDSRPRRPPTPDGPPPEDDVKPEFSGDALRTNIEISPPKRPQTPLEPPPPTDQVLPDDTVDAGGIIVEDHVEAPSAPQVDVDQPMPEAAVAPPEVASETIAEPDSTVAPQPSAASQSSIEPEQSVELQANDEPQPNEEPSIVDRTAKGPEDIKQPVPSPTLVREAALPVEQPAALTSESAPVPSLREEEHAAEKVAESTSTETVAETIPPVALVSQELAEPKRPTPEETNTVQIVATESAEIENSVKVDTAQPLTVVPAAPPQKPISNGRSRAPPKTIPVEASPRATIAERRAVQLPSSKTPIPSRNKSIRRDSIPTATSVDVEMANGSKGKNDMTQEDEQLARLIGAVKAAQRKPIKPPVIERQTSPTGETRVDPTLTDAKQRDARIEQFTWPLATEQAAVRPLVHLTIQREKAMTKEKIETLRLEYQELDAEWKIHCEYLDALMEKRGPPPADLYAVANPLPLVTPGAVGPLPTTPVEDAFAARTRRRNLGDAVATEADFEAILAEFADTAAKDPNLRASKTTAVVPDMLLDDERRMLYDDDNDLVTDPLSFYDFAGQAEPIWTEEERTVFLRRYLSYPKQFGKIAEALEHKTAAQCVAFYYRTKKTVDYKGMLASRRGDKKKKAVPIKKNGKSSALLADLDKKKPTIDSGSTPGPRSAITPARKGDELVGRRGRQSKDSGASTPVAETVPRRKKLEDEDASSAGPSRAGSETPSVAKARMRLPVRGPKRPRVSSVTETPALATIPSETVAETEAADTGSAPPPAELLPPVKRAIKRRKVDPNDPNATAEDKEKDPNKPSRRAATNSYWSVEEKKRFRELVVQFGNDSKLIAAELKGKSERQVSNFFDAHREDMRLDELAKGGDEAVQELRKMNGVAEPPARPTFATPPPYARSIYDVFPAQRRSEVFEQRFAEPRLGMFPPSPLHPTPATDSKQPVSRPGGMRISALLNDEPATSGDSTPVRLPSISKSYDADAASDGTVSERDAEGGVKRPSPEPAPLPPPSYARVAAAAAFDAPRVSEDYHRSSTAQPPFDPPERFYQPQRAATAAPAMPPHRASWDQAKPHGEYPRDPYYHPASRSYPPPAHPGLAPITHQPQTHPSQSHPPHPHQPHLQPQPQAHPHPPPQPHRHEPEWRQSPSHPHGQPGLPPAHATGANGQRYEQPHPSAGSVPGPNGTHGPVHGH</sequence>
<organism evidence="3 4">
    <name type="scientific">Papiliotrema laurentii</name>
    <name type="common">Cryptococcus laurentii</name>
    <dbReference type="NCBI Taxonomy" id="5418"/>
    <lineage>
        <taxon>Eukaryota</taxon>
        <taxon>Fungi</taxon>
        <taxon>Dikarya</taxon>
        <taxon>Basidiomycota</taxon>
        <taxon>Agaricomycotina</taxon>
        <taxon>Tremellomycetes</taxon>
        <taxon>Tremellales</taxon>
        <taxon>Rhynchogastremaceae</taxon>
        <taxon>Papiliotrema</taxon>
    </lineage>
</organism>
<keyword evidence="4" id="KW-1185">Reference proteome</keyword>
<feature type="region of interest" description="Disordered" evidence="1">
    <location>
        <begin position="1291"/>
        <end position="1559"/>
    </location>
</feature>
<feature type="region of interest" description="Disordered" evidence="1">
    <location>
        <begin position="1012"/>
        <end position="1183"/>
    </location>
</feature>
<evidence type="ECO:0000313" key="4">
    <source>
        <dbReference type="Proteomes" id="UP001182556"/>
    </source>
</evidence>
<dbReference type="SUPFAM" id="SSF46689">
    <property type="entry name" value="Homeodomain-like"/>
    <property type="match status" value="2"/>
</dbReference>
<dbReference type="EMBL" id="JAODAN010000005">
    <property type="protein sequence ID" value="KAK1924408.1"/>
    <property type="molecule type" value="Genomic_DNA"/>
</dbReference>
<feature type="compositionally biased region" description="Basic and acidic residues" evidence="1">
    <location>
        <begin position="23"/>
        <end position="44"/>
    </location>
</feature>
<feature type="compositionally biased region" description="Basic residues" evidence="1">
    <location>
        <begin position="1095"/>
        <end position="1108"/>
    </location>
</feature>
<dbReference type="PANTHER" id="PTHR13992:SF39">
    <property type="entry name" value="SMRTER, ISOFORM G"/>
    <property type="match status" value="1"/>
</dbReference>
<feature type="compositionally biased region" description="Low complexity" evidence="1">
    <location>
        <begin position="318"/>
        <end position="329"/>
    </location>
</feature>
<feature type="compositionally biased region" description="Pro residues" evidence="1">
    <location>
        <begin position="1371"/>
        <end position="1380"/>
    </location>
</feature>